<keyword evidence="1" id="KW-1133">Transmembrane helix</keyword>
<dbReference type="STRING" id="99656.SAMN05421659_12123"/>
<reference evidence="2 3" key="1">
    <citation type="submission" date="2016-10" db="EMBL/GenBank/DDBJ databases">
        <authorList>
            <person name="de Groot N.N."/>
        </authorList>
    </citation>
    <scope>NUCLEOTIDE SEQUENCE [LARGE SCALE GENOMIC DNA]</scope>
    <source>
        <strain evidence="2 3">DSM 9179</strain>
    </source>
</reference>
<evidence type="ECO:0000256" key="1">
    <source>
        <dbReference type="SAM" id="Phobius"/>
    </source>
</evidence>
<keyword evidence="1" id="KW-0812">Transmembrane</keyword>
<feature type="transmembrane region" description="Helical" evidence="1">
    <location>
        <begin position="335"/>
        <end position="361"/>
    </location>
</feature>
<dbReference type="AlphaFoldDB" id="A0A1I0RR20"/>
<accession>A0A1I0RR20</accession>
<protein>
    <recommendedName>
        <fullName evidence="4">DUF2812 domain-containing protein</fullName>
    </recommendedName>
</protein>
<proteinExistence type="predicted"/>
<keyword evidence="3" id="KW-1185">Reference proteome</keyword>
<dbReference type="EMBL" id="FOJI01000021">
    <property type="protein sequence ID" value="SEW43575.1"/>
    <property type="molecule type" value="Genomic_DNA"/>
</dbReference>
<sequence length="366" mass="42819">MENNMIKKTKFFVSIMKEKIWLEQMALEGYKLIKMTMGMRYTFEKIEPTRLIYEIDRFNLPKNPTLREIKSKHDSIAMAEEMGWRIALHDEDLNYYLCKEYVEGDINELYNDQESRQIHAEKYRKRYTSIGKDMLKLIIFLNAMLIFVGIVEMFDIDKVGSAYTWLVVGCTIFSVIMAIAYNKVGELYYKEFMMTEEDWIEKNDYLNNNSKKVTKFIFRSSTLQRFLEKEGEKGWYPQKLSLIKYTFVKNDSGRYQYIMDSKHLTNKRLKAIGSSKIKDLKDLGGMGNDWQVQSVDDAEKLGWEFVCAVQNQSILYRAPKTNMIEPLNPNGKMSFVGLLSFKVSLLVVASGGTGFVIGFIWKMLSR</sequence>
<feature type="transmembrane region" description="Helical" evidence="1">
    <location>
        <begin position="134"/>
        <end position="151"/>
    </location>
</feature>
<feature type="transmembrane region" description="Helical" evidence="1">
    <location>
        <begin position="163"/>
        <end position="184"/>
    </location>
</feature>
<dbReference type="RefSeq" id="WP_170841495.1">
    <property type="nucleotide sequence ID" value="NZ_FOJI01000021.1"/>
</dbReference>
<dbReference type="InterPro" id="IPR021359">
    <property type="entry name" value="DUF2812"/>
</dbReference>
<dbReference type="Pfam" id="PF11193">
    <property type="entry name" value="DUF2812"/>
    <property type="match status" value="1"/>
</dbReference>
<dbReference type="Proteomes" id="UP000199701">
    <property type="component" value="Unassembled WGS sequence"/>
</dbReference>
<evidence type="ECO:0000313" key="2">
    <source>
        <dbReference type="EMBL" id="SEW43575.1"/>
    </source>
</evidence>
<evidence type="ECO:0000313" key="3">
    <source>
        <dbReference type="Proteomes" id="UP000199701"/>
    </source>
</evidence>
<gene>
    <name evidence="2" type="ORF">SAMN05421659_12123</name>
</gene>
<keyword evidence="1" id="KW-0472">Membrane</keyword>
<organism evidence="2 3">
    <name type="scientific">[Clostridium] fimetarium</name>
    <dbReference type="NCBI Taxonomy" id="99656"/>
    <lineage>
        <taxon>Bacteria</taxon>
        <taxon>Bacillati</taxon>
        <taxon>Bacillota</taxon>
        <taxon>Clostridia</taxon>
        <taxon>Lachnospirales</taxon>
        <taxon>Lachnospiraceae</taxon>
    </lineage>
</organism>
<name>A0A1I0RR20_9FIRM</name>
<evidence type="ECO:0008006" key="4">
    <source>
        <dbReference type="Google" id="ProtNLM"/>
    </source>
</evidence>